<dbReference type="EMBL" id="CALNXJ010000041">
    <property type="protein sequence ID" value="CAH3146113.1"/>
    <property type="molecule type" value="Genomic_DNA"/>
</dbReference>
<gene>
    <name evidence="9" type="ORF">PMEA_00022835</name>
</gene>
<protein>
    <recommendedName>
        <fullName evidence="8">Homeobox domain-containing protein</fullName>
    </recommendedName>
</protein>
<keyword evidence="3 5" id="KW-0371">Homeobox</keyword>
<evidence type="ECO:0000256" key="1">
    <source>
        <dbReference type="ARBA" id="ARBA00004123"/>
    </source>
</evidence>
<dbReference type="GO" id="GO:0030154">
    <property type="term" value="P:cell differentiation"/>
    <property type="evidence" value="ECO:0007669"/>
    <property type="project" value="TreeGrafter"/>
</dbReference>
<feature type="region of interest" description="Disordered" evidence="7">
    <location>
        <begin position="86"/>
        <end position="132"/>
    </location>
</feature>
<dbReference type="PROSITE" id="PS00027">
    <property type="entry name" value="HOMEOBOX_1"/>
    <property type="match status" value="2"/>
</dbReference>
<comment type="subcellular location">
    <subcellularLocation>
        <location evidence="1 5 6">Nucleus</location>
    </subcellularLocation>
</comment>
<evidence type="ECO:0000256" key="5">
    <source>
        <dbReference type="PROSITE-ProRule" id="PRU00108"/>
    </source>
</evidence>
<keyword evidence="2 5" id="KW-0238">DNA-binding</keyword>
<dbReference type="InterPro" id="IPR050394">
    <property type="entry name" value="Homeobox_NK-like"/>
</dbReference>
<dbReference type="PROSITE" id="PS50071">
    <property type="entry name" value="HOMEOBOX_2"/>
    <property type="match status" value="2"/>
</dbReference>
<dbReference type="InterPro" id="IPR017970">
    <property type="entry name" value="Homeobox_CS"/>
</dbReference>
<evidence type="ECO:0000256" key="3">
    <source>
        <dbReference type="ARBA" id="ARBA00023155"/>
    </source>
</evidence>
<evidence type="ECO:0000313" key="9">
    <source>
        <dbReference type="EMBL" id="CAH3146113.1"/>
    </source>
</evidence>
<proteinExistence type="predicted"/>
<dbReference type="GO" id="GO:0000978">
    <property type="term" value="F:RNA polymerase II cis-regulatory region sequence-specific DNA binding"/>
    <property type="evidence" value="ECO:0007669"/>
    <property type="project" value="TreeGrafter"/>
</dbReference>
<dbReference type="Pfam" id="PF00046">
    <property type="entry name" value="Homeodomain"/>
    <property type="match status" value="2"/>
</dbReference>
<keyword evidence="4 5" id="KW-0539">Nucleus</keyword>
<evidence type="ECO:0000256" key="6">
    <source>
        <dbReference type="RuleBase" id="RU000682"/>
    </source>
</evidence>
<evidence type="ECO:0000256" key="2">
    <source>
        <dbReference type="ARBA" id="ARBA00023125"/>
    </source>
</evidence>
<dbReference type="Proteomes" id="UP001159428">
    <property type="component" value="Unassembled WGS sequence"/>
</dbReference>
<dbReference type="Gene3D" id="1.10.10.60">
    <property type="entry name" value="Homeodomain-like"/>
    <property type="match status" value="2"/>
</dbReference>
<dbReference type="InterPro" id="IPR001356">
    <property type="entry name" value="HD"/>
</dbReference>
<reference evidence="9 10" key="1">
    <citation type="submission" date="2022-05" db="EMBL/GenBank/DDBJ databases">
        <authorList>
            <consortium name="Genoscope - CEA"/>
            <person name="William W."/>
        </authorList>
    </citation>
    <scope>NUCLEOTIDE SEQUENCE [LARGE SCALE GENOMIC DNA]</scope>
</reference>
<feature type="compositionally biased region" description="Basic residues" evidence="7">
    <location>
        <begin position="403"/>
        <end position="412"/>
    </location>
</feature>
<evidence type="ECO:0000313" key="10">
    <source>
        <dbReference type="Proteomes" id="UP001159428"/>
    </source>
</evidence>
<feature type="DNA-binding region" description="Homeobox" evidence="5">
    <location>
        <begin position="351"/>
        <end position="410"/>
    </location>
</feature>
<evidence type="ECO:0000256" key="7">
    <source>
        <dbReference type="SAM" id="MobiDB-lite"/>
    </source>
</evidence>
<feature type="domain" description="Homeobox" evidence="8">
    <location>
        <begin position="349"/>
        <end position="409"/>
    </location>
</feature>
<evidence type="ECO:0000256" key="4">
    <source>
        <dbReference type="ARBA" id="ARBA00023242"/>
    </source>
</evidence>
<organism evidence="9 10">
    <name type="scientific">Pocillopora meandrina</name>
    <dbReference type="NCBI Taxonomy" id="46732"/>
    <lineage>
        <taxon>Eukaryota</taxon>
        <taxon>Metazoa</taxon>
        <taxon>Cnidaria</taxon>
        <taxon>Anthozoa</taxon>
        <taxon>Hexacorallia</taxon>
        <taxon>Scleractinia</taxon>
        <taxon>Astrocoeniina</taxon>
        <taxon>Pocilloporidae</taxon>
        <taxon>Pocillopora</taxon>
    </lineage>
</organism>
<dbReference type="AlphaFoldDB" id="A0AAU9XEY7"/>
<feature type="DNA-binding region" description="Homeobox" evidence="5">
    <location>
        <begin position="127"/>
        <end position="186"/>
    </location>
</feature>
<evidence type="ECO:0000259" key="8">
    <source>
        <dbReference type="PROSITE" id="PS50071"/>
    </source>
</evidence>
<comment type="caution">
    <text evidence="9">The sequence shown here is derived from an EMBL/GenBank/DDBJ whole genome shotgun (WGS) entry which is preliminary data.</text>
</comment>
<dbReference type="GO" id="GO:0000981">
    <property type="term" value="F:DNA-binding transcription factor activity, RNA polymerase II-specific"/>
    <property type="evidence" value="ECO:0007669"/>
    <property type="project" value="InterPro"/>
</dbReference>
<dbReference type="SUPFAM" id="SSF46689">
    <property type="entry name" value="Homeodomain-like"/>
    <property type="match status" value="2"/>
</dbReference>
<accession>A0AAU9XEY7</accession>
<name>A0AAU9XEY7_9CNID</name>
<keyword evidence="10" id="KW-1185">Reference proteome</keyword>
<feature type="domain" description="Homeobox" evidence="8">
    <location>
        <begin position="125"/>
        <end position="185"/>
    </location>
</feature>
<dbReference type="GO" id="GO:0005634">
    <property type="term" value="C:nucleus"/>
    <property type="evidence" value="ECO:0007669"/>
    <property type="project" value="UniProtKB-SubCell"/>
</dbReference>
<feature type="region of interest" description="Disordered" evidence="7">
    <location>
        <begin position="403"/>
        <end position="429"/>
    </location>
</feature>
<dbReference type="CDD" id="cd00086">
    <property type="entry name" value="homeodomain"/>
    <property type="match status" value="2"/>
</dbReference>
<feature type="compositionally biased region" description="Basic and acidic residues" evidence="7">
    <location>
        <begin position="105"/>
        <end position="114"/>
    </location>
</feature>
<sequence>MAQNLSFSIANILRSDFPPPSHIRHVPRCIYLERLNDSRNLPYVALRCQLDRRASFCSETEFFARNYYSAHTLSVISEKDAKIQNSGYAREQQRKKDILAANGNKKTEEDKRNSELPGSAAKSAVKKKRNRSHFTQGQLKYLEDVFTRQQYLTRDERAMLATVLNMTELQIRNWFQNRRYQLRHRGLNRAKQVPVKVLVSSSTGQDSDDRSIKLMISMDLKNQKSKLSFSIENILRDDFSTRPRKDVPTLIPSMNSSFAKWPNIPVYRLCAVRYNPMFVQVLPRWPYAGTKLNKARTEDQQPCQEQQTNIEADVGFSACETQEGEDERNENKAKIESKSEKCLKVKALERKRRHRSHFTQRQLQYLDKIFSRQQYLTRDERTLLARGLEMTELQIRNWFQNRRYQRKHRANKTTKPDEEGSPSSVRSED</sequence>
<dbReference type="SMART" id="SM00389">
    <property type="entry name" value="HOX"/>
    <property type="match status" value="2"/>
</dbReference>
<dbReference type="PANTHER" id="PTHR24340">
    <property type="entry name" value="HOMEOBOX PROTEIN NKX"/>
    <property type="match status" value="1"/>
</dbReference>
<dbReference type="InterPro" id="IPR009057">
    <property type="entry name" value="Homeodomain-like_sf"/>
</dbReference>